<proteinExistence type="predicted"/>
<evidence type="ECO:0000313" key="2">
    <source>
        <dbReference type="EMBL" id="TCN24083.1"/>
    </source>
</evidence>
<feature type="domain" description="NERD" evidence="1">
    <location>
        <begin position="41"/>
        <end position="155"/>
    </location>
</feature>
<dbReference type="AlphaFoldDB" id="A0A4R2BC68"/>
<sequence>MIVKLRFIPLKVHLNHALIPRLQKNHPKIAIIEADTRKKMSGHKGEVNTDFHLQFFDDKNHLIFQGLRLPHPYHYFQIDTIILSTKFILLIETKNHPGSIKLDENQFSQITEHGEKGYTNPLLQVQRHKEQLQDWLDVHHFSKVPIITLVVLSNSSAIIQTNDPRIHRKICKIDKLKTQIIKLTSPYTEERMTNKELKKVSKYLLKEDTPLFPTVSNSYRILPSDLQKGIICPSCLSLAMVRKNKVWLCPHCLFHAKNAHQNALLDYFLLIKSSITNKEFRDFLGISSTKTASNLLSTLKLPAAGTNKGRIYYCPNDFISQLEHRYQLEKQKTKA</sequence>
<dbReference type="Pfam" id="PF08378">
    <property type="entry name" value="NERD"/>
    <property type="match status" value="1"/>
</dbReference>
<dbReference type="Proteomes" id="UP000295689">
    <property type="component" value="Unassembled WGS sequence"/>
</dbReference>
<dbReference type="EMBL" id="SLVV01000008">
    <property type="protein sequence ID" value="TCN24083.1"/>
    <property type="molecule type" value="Genomic_DNA"/>
</dbReference>
<accession>A0A4R2BC68</accession>
<evidence type="ECO:0000313" key="3">
    <source>
        <dbReference type="Proteomes" id="UP000295689"/>
    </source>
</evidence>
<reference evidence="2 3" key="1">
    <citation type="journal article" date="2015" name="Stand. Genomic Sci.">
        <title>Genomic Encyclopedia of Bacterial and Archaeal Type Strains, Phase III: the genomes of soil and plant-associated and newly described type strains.</title>
        <authorList>
            <person name="Whitman W.B."/>
            <person name="Woyke T."/>
            <person name="Klenk H.P."/>
            <person name="Zhou Y."/>
            <person name="Lilburn T.G."/>
            <person name="Beck B.J."/>
            <person name="De Vos P."/>
            <person name="Vandamme P."/>
            <person name="Eisen J.A."/>
            <person name="Garrity G."/>
            <person name="Hugenholtz P."/>
            <person name="Kyrpides N.C."/>
        </authorList>
    </citation>
    <scope>NUCLEOTIDE SEQUENCE [LARGE SCALE GENOMIC DNA]</scope>
    <source>
        <strain evidence="2 3">CV53</strain>
    </source>
</reference>
<gene>
    <name evidence="2" type="ORF">EV146_108193</name>
</gene>
<dbReference type="PROSITE" id="PS50965">
    <property type="entry name" value="NERD"/>
    <property type="match status" value="1"/>
</dbReference>
<name>A0A4R2BC68_9BACI</name>
<comment type="caution">
    <text evidence="2">The sequence shown here is derived from an EMBL/GenBank/DDBJ whole genome shotgun (WGS) entry which is preliminary data.</text>
</comment>
<keyword evidence="3" id="KW-1185">Reference proteome</keyword>
<protein>
    <submittedName>
        <fullName evidence="2">Nuclease-like protein</fullName>
    </submittedName>
</protein>
<dbReference type="RefSeq" id="WP_132008115.1">
    <property type="nucleotide sequence ID" value="NZ_JABUHM010000007.1"/>
</dbReference>
<dbReference type="InterPro" id="IPR011528">
    <property type="entry name" value="NERD"/>
</dbReference>
<evidence type="ECO:0000259" key="1">
    <source>
        <dbReference type="PROSITE" id="PS50965"/>
    </source>
</evidence>
<organism evidence="2 3">
    <name type="scientific">Mesobacillus foraminis</name>
    <dbReference type="NCBI Taxonomy" id="279826"/>
    <lineage>
        <taxon>Bacteria</taxon>
        <taxon>Bacillati</taxon>
        <taxon>Bacillota</taxon>
        <taxon>Bacilli</taxon>
        <taxon>Bacillales</taxon>
        <taxon>Bacillaceae</taxon>
        <taxon>Mesobacillus</taxon>
    </lineage>
</organism>